<dbReference type="eggNOG" id="KOG4775">
    <property type="taxonomic scope" value="Eukaryota"/>
</dbReference>
<dbReference type="OrthoDB" id="5215300at2759"/>
<protein>
    <recommendedName>
        <fullName evidence="2">Sfi1 spindle body domain-containing protein</fullName>
    </recommendedName>
</protein>
<evidence type="ECO:0000259" key="2">
    <source>
        <dbReference type="Pfam" id="PF08457"/>
    </source>
</evidence>
<proteinExistence type="predicted"/>
<dbReference type="InterPro" id="IPR013665">
    <property type="entry name" value="Sfi1_dom"/>
</dbReference>
<accession>G2RGM5</accession>
<evidence type="ECO:0000313" key="3">
    <source>
        <dbReference type="EMBL" id="AEO71057.1"/>
    </source>
</evidence>
<dbReference type="RefSeq" id="XP_003657393.1">
    <property type="nucleotide sequence ID" value="XM_003657345.1"/>
</dbReference>
<evidence type="ECO:0000256" key="1">
    <source>
        <dbReference type="SAM" id="MobiDB-lite"/>
    </source>
</evidence>
<dbReference type="KEGG" id="ttt:THITE_2123035"/>
<evidence type="ECO:0000313" key="4">
    <source>
        <dbReference type="Proteomes" id="UP000008181"/>
    </source>
</evidence>
<feature type="region of interest" description="Disordered" evidence="1">
    <location>
        <begin position="1"/>
        <end position="46"/>
    </location>
</feature>
<dbReference type="STRING" id="578455.G2RGM5"/>
<feature type="region of interest" description="Disordered" evidence="1">
    <location>
        <begin position="913"/>
        <end position="935"/>
    </location>
</feature>
<reference evidence="3 4" key="1">
    <citation type="journal article" date="2011" name="Nat. Biotechnol.">
        <title>Comparative genomic analysis of the thermophilic biomass-degrading fungi Myceliophthora thermophila and Thielavia terrestris.</title>
        <authorList>
            <person name="Berka R.M."/>
            <person name="Grigoriev I.V."/>
            <person name="Otillar R."/>
            <person name="Salamov A."/>
            <person name="Grimwood J."/>
            <person name="Reid I."/>
            <person name="Ishmael N."/>
            <person name="John T."/>
            <person name="Darmond C."/>
            <person name="Moisan M.-C."/>
            <person name="Henrissat B."/>
            <person name="Coutinho P.M."/>
            <person name="Lombard V."/>
            <person name="Natvig D.O."/>
            <person name="Lindquist E."/>
            <person name="Schmutz J."/>
            <person name="Lucas S."/>
            <person name="Harris P."/>
            <person name="Powlowski J."/>
            <person name="Bellemare A."/>
            <person name="Taylor D."/>
            <person name="Butler G."/>
            <person name="de Vries R.P."/>
            <person name="Allijn I.E."/>
            <person name="van den Brink J."/>
            <person name="Ushinsky S."/>
            <person name="Storms R."/>
            <person name="Powell A.J."/>
            <person name="Paulsen I.T."/>
            <person name="Elbourne L.D.H."/>
            <person name="Baker S.E."/>
            <person name="Magnuson J."/>
            <person name="LaBoissiere S."/>
            <person name="Clutterbuck A.J."/>
            <person name="Martinez D."/>
            <person name="Wogulis M."/>
            <person name="de Leon A.L."/>
            <person name="Rey M.W."/>
            <person name="Tsang A."/>
        </authorList>
    </citation>
    <scope>NUCLEOTIDE SEQUENCE [LARGE SCALE GENOMIC DNA]</scope>
    <source>
        <strain evidence="4">ATCC 38088 / NRRL 8126</strain>
    </source>
</reference>
<keyword evidence="4" id="KW-1185">Reference proteome</keyword>
<dbReference type="GeneID" id="11523106"/>
<dbReference type="EMBL" id="CP003014">
    <property type="protein sequence ID" value="AEO71057.1"/>
    <property type="molecule type" value="Genomic_DNA"/>
</dbReference>
<feature type="compositionally biased region" description="Low complexity" evidence="1">
    <location>
        <begin position="141"/>
        <end position="160"/>
    </location>
</feature>
<organism evidence="3 4">
    <name type="scientific">Thermothielavioides terrestris (strain ATCC 38088 / NRRL 8126)</name>
    <name type="common">Thielavia terrestris</name>
    <dbReference type="NCBI Taxonomy" id="578455"/>
    <lineage>
        <taxon>Eukaryota</taxon>
        <taxon>Fungi</taxon>
        <taxon>Dikarya</taxon>
        <taxon>Ascomycota</taxon>
        <taxon>Pezizomycotina</taxon>
        <taxon>Sordariomycetes</taxon>
        <taxon>Sordariomycetidae</taxon>
        <taxon>Sordariales</taxon>
        <taxon>Chaetomiaceae</taxon>
        <taxon>Thermothielavioides</taxon>
        <taxon>Thermothielavioides terrestris</taxon>
    </lineage>
</organism>
<dbReference type="HOGENOM" id="CLU_007577_0_0_1"/>
<dbReference type="AlphaFoldDB" id="G2RGM5"/>
<feature type="region of interest" description="Disordered" evidence="1">
    <location>
        <begin position="141"/>
        <end position="201"/>
    </location>
</feature>
<dbReference type="Pfam" id="PF08457">
    <property type="entry name" value="Sfi1"/>
    <property type="match status" value="1"/>
</dbReference>
<name>G2RGM5_THETT</name>
<feature type="domain" description="Sfi1 spindle body" evidence="2">
    <location>
        <begin position="287"/>
        <end position="850"/>
    </location>
</feature>
<dbReference type="Proteomes" id="UP000008181">
    <property type="component" value="Chromosome 6"/>
</dbReference>
<gene>
    <name evidence="3" type="ORF">THITE_2123035</name>
</gene>
<sequence>MQHHSSWENHHGGHDFPPPSAFDANRPSSPAFHHGGHHGGQPHGAYSDQDIELVHEIVVLAESIYPTLPERDRLPTNALFLAAEQILPQHGLDPENGPSHISRLIFKIGGQRSGNTINDKFNAVLGGMGIKLEFVPSNSPSERAASRASSLPSSDQPSRPASRALSAFSDSGVGEGSAGRGPFRTRIHDGLPVPPLQGPSDMVGVRGAPVETDFLHLESLLRQLRQQEDRELVKDVFGSWHATACEAKRRNDELKSQAVEYDNNDLLGEVLDIWNEEAAAAQEQRLKAEAAAQYEAYVAKMERRATRVYEIFTIRTLLDHWQDQAREEIDRTAVARRHLVRKRAFEGWHAQHVEDETKVQNFILKNALQTWTQVALHHEVRHEVAAHWHQQQLRKQTLHTMLEETKERQADEFYAVNLAKQCLGTWAEKARDLNDEYQVAVALDERLLLDEAVNIWHEELEVQQYDAYECTRQFLILGCRRDLEYWQEQARLSALLKQYRTKDEQDAKRQALDVWHSAFQNAKSEAGIADAFFLEDPVDHWEREMKLKLFIERDEYETKAAVLNRWALEEKLAWYQRYSETRVKREALDTFVAAARRARTDRERHEQEAAYVDSFYTRAEAVDTWAAETDKMWKHYHNADLVNLYRTTRPCMDHWREQCHQSRARDSYYRRKADRHRARSIVSSVLRKWPDIAETARRQRMMNSLRQFRRKYKVELAQECLGKWLDATAEAVEAGHDAHRANLYYEREDLNDCLDFWAETAKKAQDIQQIAADAELEVYCGKWQAQLHEAQENMADAIEYDAEKTRRQCWEKWEFQTLQQQSKRHMANTLQEKHERRLCGEVLYEWQQQAVPGVAARLNPRLSTVSSRRSVRQQLARSSISRLPTASQLATGLVPFGSLGPMAVFDEESVVPDAMSTPTRRTERYRPTTTPSAILPSPDERALRQRYGGPGLHIVNINEESGEF</sequence>
<feature type="compositionally biased region" description="Basic and acidic residues" evidence="1">
    <location>
        <begin position="1"/>
        <end position="14"/>
    </location>
</feature>